<comment type="subcellular location">
    <subcellularLocation>
        <location evidence="1">Cell membrane</location>
        <topology evidence="1">Multi-pass membrane protein</topology>
    </subcellularLocation>
</comment>
<reference evidence="10 11" key="1">
    <citation type="submission" date="2024-09" db="EMBL/GenBank/DDBJ databases">
        <authorList>
            <person name="Sun Q."/>
            <person name="Mori K."/>
        </authorList>
    </citation>
    <scope>NUCLEOTIDE SEQUENCE [LARGE SCALE GENOMIC DNA]</scope>
    <source>
        <strain evidence="10 11">JCM 13519</strain>
    </source>
</reference>
<dbReference type="PANTHER" id="PTHR30572:SF4">
    <property type="entry name" value="ABC TRANSPORTER PERMEASE YTRF"/>
    <property type="match status" value="1"/>
</dbReference>
<feature type="transmembrane region" description="Helical" evidence="7">
    <location>
        <begin position="33"/>
        <end position="52"/>
    </location>
</feature>
<dbReference type="RefSeq" id="WP_345033561.1">
    <property type="nucleotide sequence ID" value="NZ_BAABED010000001.1"/>
</dbReference>
<feature type="domain" description="ABC3 transporter permease C-terminal" evidence="8">
    <location>
        <begin position="281"/>
        <end position="393"/>
    </location>
</feature>
<evidence type="ECO:0000256" key="4">
    <source>
        <dbReference type="ARBA" id="ARBA00022989"/>
    </source>
</evidence>
<keyword evidence="11" id="KW-1185">Reference proteome</keyword>
<dbReference type="PANTHER" id="PTHR30572">
    <property type="entry name" value="MEMBRANE COMPONENT OF TRANSPORTER-RELATED"/>
    <property type="match status" value="1"/>
</dbReference>
<dbReference type="InterPro" id="IPR050250">
    <property type="entry name" value="Macrolide_Exporter_MacB"/>
</dbReference>
<protein>
    <submittedName>
        <fullName evidence="10">ABC transporter permease</fullName>
    </submittedName>
</protein>
<evidence type="ECO:0000259" key="9">
    <source>
        <dbReference type="Pfam" id="PF12704"/>
    </source>
</evidence>
<dbReference type="InterPro" id="IPR025857">
    <property type="entry name" value="MacB_PCD"/>
</dbReference>
<evidence type="ECO:0000256" key="1">
    <source>
        <dbReference type="ARBA" id="ARBA00004651"/>
    </source>
</evidence>
<evidence type="ECO:0000256" key="2">
    <source>
        <dbReference type="ARBA" id="ARBA00022475"/>
    </source>
</evidence>
<evidence type="ECO:0000259" key="8">
    <source>
        <dbReference type="Pfam" id="PF02687"/>
    </source>
</evidence>
<feature type="transmembrane region" description="Helical" evidence="7">
    <location>
        <begin position="323"/>
        <end position="354"/>
    </location>
</feature>
<evidence type="ECO:0000256" key="6">
    <source>
        <dbReference type="ARBA" id="ARBA00038076"/>
    </source>
</evidence>
<feature type="transmembrane region" description="Helical" evidence="7">
    <location>
        <begin position="366"/>
        <end position="385"/>
    </location>
</feature>
<organism evidence="10 11">
    <name type="scientific">Arthrobacter methylotrophus</name>
    <dbReference type="NCBI Taxonomy" id="121291"/>
    <lineage>
        <taxon>Bacteria</taxon>
        <taxon>Bacillati</taxon>
        <taxon>Actinomycetota</taxon>
        <taxon>Actinomycetes</taxon>
        <taxon>Micrococcales</taxon>
        <taxon>Micrococcaceae</taxon>
        <taxon>Arthrobacter</taxon>
    </lineage>
</organism>
<keyword evidence="3 7" id="KW-0812">Transmembrane</keyword>
<evidence type="ECO:0000313" key="11">
    <source>
        <dbReference type="Proteomes" id="UP001589536"/>
    </source>
</evidence>
<comment type="caution">
    <text evidence="10">The sequence shown here is derived from an EMBL/GenBank/DDBJ whole genome shotgun (WGS) entry which is preliminary data.</text>
</comment>
<dbReference type="Proteomes" id="UP001589536">
    <property type="component" value="Unassembled WGS sequence"/>
</dbReference>
<dbReference type="EMBL" id="JBHMBH010000009">
    <property type="protein sequence ID" value="MFB9713439.1"/>
    <property type="molecule type" value="Genomic_DNA"/>
</dbReference>
<dbReference type="Pfam" id="PF12704">
    <property type="entry name" value="MacB_PCD"/>
    <property type="match status" value="1"/>
</dbReference>
<keyword evidence="2" id="KW-1003">Cell membrane</keyword>
<keyword evidence="4 7" id="KW-1133">Transmembrane helix</keyword>
<dbReference type="InterPro" id="IPR003838">
    <property type="entry name" value="ABC3_permease_C"/>
</dbReference>
<accession>A0ABV5UNI1</accession>
<proteinExistence type="inferred from homology"/>
<evidence type="ECO:0000256" key="3">
    <source>
        <dbReference type="ARBA" id="ARBA00022692"/>
    </source>
</evidence>
<dbReference type="Pfam" id="PF02687">
    <property type="entry name" value="FtsX"/>
    <property type="match status" value="1"/>
</dbReference>
<gene>
    <name evidence="10" type="ORF">ACFFPI_04635</name>
</gene>
<evidence type="ECO:0000256" key="7">
    <source>
        <dbReference type="SAM" id="Phobius"/>
    </source>
</evidence>
<evidence type="ECO:0000313" key="10">
    <source>
        <dbReference type="EMBL" id="MFB9713439.1"/>
    </source>
</evidence>
<sequence length="402" mass="41628">MIRPTSEAKSKVTFADLIRIGGASLMAKPLRTVLSALGIAIGIASMLTIVGISSSSQAKLNEQLAKLGTNLLTIEPGKSVAADADGLPIGSAAKARRIDGVLDAKEVSLLTDQHVYRSRIIDPLQSEGIDVLTFSAGLGELLNATLKAGHWPSGPEAAYPTTVLGARAAERLGIVSPGSQIVLDGRDITVTGILEPLPLAPELDTAALIGQEYGKNVLGWDGRPTRIYERSTDFTVLEVKDRLPKTINPQSPLGVEVSRPSEALAAKTATDAAFNGLLFALGGISLLIGGIGVANTMIISVIERRQEVGLRRALGATRSHIRFQFLLEALQLSVLGGLAGILVGTASLFAISAANGWPPTIPPSTIASAIASTLVIGLIAGIYPATRASNIPPTTALAGAPQ</sequence>
<evidence type="ECO:0000256" key="5">
    <source>
        <dbReference type="ARBA" id="ARBA00023136"/>
    </source>
</evidence>
<feature type="domain" description="MacB-like periplasmic core" evidence="9">
    <location>
        <begin position="32"/>
        <end position="197"/>
    </location>
</feature>
<feature type="transmembrane region" description="Helical" evidence="7">
    <location>
        <begin position="277"/>
        <end position="302"/>
    </location>
</feature>
<name>A0ABV5UNI1_9MICC</name>
<keyword evidence="5 7" id="KW-0472">Membrane</keyword>
<comment type="similarity">
    <text evidence="6">Belongs to the ABC-4 integral membrane protein family.</text>
</comment>